<organism evidence="2 4">
    <name type="scientific">Listeria weihenstephanensis</name>
    <dbReference type="NCBI Taxonomy" id="1006155"/>
    <lineage>
        <taxon>Bacteria</taxon>
        <taxon>Bacillati</taxon>
        <taxon>Bacillota</taxon>
        <taxon>Bacilli</taxon>
        <taxon>Bacillales</taxon>
        <taxon>Listeriaceae</taxon>
        <taxon>Listeria</taxon>
    </lineage>
</organism>
<proteinExistence type="predicted"/>
<feature type="transmembrane region" description="Helical" evidence="1">
    <location>
        <begin position="28"/>
        <end position="46"/>
    </location>
</feature>
<evidence type="ECO:0000313" key="3">
    <source>
        <dbReference type="EMBL" id="MBC1500811.1"/>
    </source>
</evidence>
<sequence>MIILYLVLAIIALMIITAFYGKFNFKKHWIGVVVIILLLAGTAIFFRQTFFVAGSPYHEIHKEIASTDLSSESVNDIKINQLLDTATQKKDFTSKKVTDKSLQKEIKVLVPKKKDTATYWISIEDADKNRVIHIEYASDALKTSRGIKFGDSVDKVTSAYGSAYRNLTKSDRYEQELVYEDRDNNIELRFGFWDDKVEMIWLTSLDKAPI</sequence>
<keyword evidence="1" id="KW-0472">Membrane</keyword>
<name>A0A1S7FVN7_9LIST</name>
<gene>
    <name evidence="3" type="ORF">HB943_09355</name>
    <name evidence="2" type="ORF">UE46_10215</name>
</gene>
<reference evidence="4" key="2">
    <citation type="submission" date="2015-03" db="EMBL/GenBank/DDBJ databases">
        <authorList>
            <person name="Ferrari E."/>
            <person name="Walter M.C."/>
            <person name="Huptas C."/>
            <person name="Scherer S."/>
            <person name="Mueller-Herbst S."/>
        </authorList>
    </citation>
    <scope>NUCLEOTIDE SEQUENCE [LARGE SCALE GENOMIC DNA]</scope>
    <source>
        <strain evidence="4">LWP01</strain>
    </source>
</reference>
<evidence type="ECO:0000313" key="5">
    <source>
        <dbReference type="Proteomes" id="UP000564536"/>
    </source>
</evidence>
<dbReference type="Proteomes" id="UP000564536">
    <property type="component" value="Unassembled WGS sequence"/>
</dbReference>
<evidence type="ECO:0000313" key="2">
    <source>
        <dbReference type="EMBL" id="AQY51395.1"/>
    </source>
</evidence>
<reference evidence="2" key="1">
    <citation type="submission" date="2015-03" db="EMBL/GenBank/DDBJ databases">
        <authorList>
            <person name="Murphy D."/>
        </authorList>
    </citation>
    <scope>NUCLEOTIDE SEQUENCE [LARGE SCALE GENOMIC DNA]</scope>
    <source>
        <strain evidence="2">WS 4560</strain>
    </source>
</reference>
<dbReference type="AlphaFoldDB" id="A0A1S7FVN7"/>
<evidence type="ECO:0000256" key="1">
    <source>
        <dbReference type="SAM" id="Phobius"/>
    </source>
</evidence>
<reference evidence="3 5" key="3">
    <citation type="submission" date="2020-03" db="EMBL/GenBank/DDBJ databases">
        <title>Soil Listeria distribution.</title>
        <authorList>
            <person name="Liao J."/>
            <person name="Wiedmann M."/>
        </authorList>
    </citation>
    <scope>NUCLEOTIDE SEQUENCE [LARGE SCALE GENOMIC DNA]</scope>
    <source>
        <strain evidence="3 5">FSL L7-1523</strain>
    </source>
</reference>
<keyword evidence="1" id="KW-0812">Transmembrane</keyword>
<protein>
    <submittedName>
        <fullName evidence="2">Uncharacterized protein</fullName>
    </submittedName>
</protein>
<accession>A0A1S7FVN7</accession>
<keyword evidence="4" id="KW-1185">Reference proteome</keyword>
<dbReference type="RefSeq" id="WP_118907594.1">
    <property type="nucleotide sequence ID" value="NZ_CP011102.1"/>
</dbReference>
<dbReference type="KEGG" id="lwi:UE46_10215"/>
<keyword evidence="1" id="KW-1133">Transmembrane helix</keyword>
<dbReference type="Proteomes" id="UP000223060">
    <property type="component" value="Chromosome"/>
</dbReference>
<evidence type="ECO:0000313" key="4">
    <source>
        <dbReference type="Proteomes" id="UP000223060"/>
    </source>
</evidence>
<dbReference type="EMBL" id="JAARRL010000013">
    <property type="protein sequence ID" value="MBC1500811.1"/>
    <property type="molecule type" value="Genomic_DNA"/>
</dbReference>
<dbReference type="EMBL" id="CP011102">
    <property type="protein sequence ID" value="AQY51395.1"/>
    <property type="molecule type" value="Genomic_DNA"/>
</dbReference>